<evidence type="ECO:0000313" key="1">
    <source>
        <dbReference type="EMBL" id="MFM1731125.1"/>
    </source>
</evidence>
<name>A0ABW9FZQ5_9NOCA</name>
<keyword evidence="2" id="KW-1185">Reference proteome</keyword>
<evidence type="ECO:0000313" key="2">
    <source>
        <dbReference type="Proteomes" id="UP001629744"/>
    </source>
</evidence>
<dbReference type="EMBL" id="JBDLNU010000006">
    <property type="protein sequence ID" value="MFM1731125.1"/>
    <property type="molecule type" value="Genomic_DNA"/>
</dbReference>
<dbReference type="RefSeq" id="WP_348610959.1">
    <property type="nucleotide sequence ID" value="NZ_CP157276.1"/>
</dbReference>
<comment type="caution">
    <text evidence="1">The sequence shown here is derived from an EMBL/GenBank/DDBJ whole genome shotgun (WGS) entry which is preliminary data.</text>
</comment>
<gene>
    <name evidence="1" type="ORF">ABEU19_004676</name>
</gene>
<sequence length="113" mass="13416">MVVSRKVVRQKMLQVAILTKIDRESLRIDTDRVRESLRVIRANVSRDPLMLSYLAWWGRIVDGNDIEELRAVVARDDETGNDMRNLSPLWVLFTEDERLQFLEKFWSQWSARP</sequence>
<reference evidence="1 2" key="1">
    <citation type="submission" date="2023-11" db="EMBL/GenBank/DDBJ databases">
        <authorList>
            <person name="Val-Calvo J."/>
            <person name="Scortti M."/>
            <person name="Vazquez-Boland J."/>
        </authorList>
    </citation>
    <scope>NUCLEOTIDE SEQUENCE [LARGE SCALE GENOMIC DNA]</scope>
    <source>
        <strain evidence="1 2">DSM 46662</strain>
    </source>
</reference>
<proteinExistence type="predicted"/>
<dbReference type="Proteomes" id="UP001629744">
    <property type="component" value="Unassembled WGS sequence"/>
</dbReference>
<organism evidence="1 2">
    <name type="scientific">Prescottella soli</name>
    <dbReference type="NCBI Taxonomy" id="1543852"/>
    <lineage>
        <taxon>Bacteria</taxon>
        <taxon>Bacillati</taxon>
        <taxon>Actinomycetota</taxon>
        <taxon>Actinomycetes</taxon>
        <taxon>Mycobacteriales</taxon>
        <taxon>Nocardiaceae</taxon>
        <taxon>Prescottella</taxon>
    </lineage>
</organism>
<accession>A0ABW9FZQ5</accession>
<protein>
    <submittedName>
        <fullName evidence="1">Uncharacterized protein</fullName>
    </submittedName>
</protein>